<proteinExistence type="predicted"/>
<sequence length="133" mass="15262">QELANDVPNGPSSDVLYFADTSEDVSCTLLFDTLSEHEIEILCGVYYVDTGIRAQTTTLAWWPVPGLWDASGLNMGYWTLSCEQLFQVRLRKICEGEATLLTTKKWRSDLKYYKNQSKKINNCVENKCRQLLR</sequence>
<reference evidence="1" key="1">
    <citation type="journal article" date="2020" name="New Phytol.">
        <title>Comparative genomics reveals dynamic genome evolution in host specialist ectomycorrhizal fungi.</title>
        <authorList>
            <person name="Lofgren L.A."/>
            <person name="Nguyen N.H."/>
            <person name="Vilgalys R."/>
            <person name="Ruytinx J."/>
            <person name="Liao H.L."/>
            <person name="Branco S."/>
            <person name="Kuo A."/>
            <person name="LaButti K."/>
            <person name="Lipzen A."/>
            <person name="Andreopoulos W."/>
            <person name="Pangilinan J."/>
            <person name="Riley R."/>
            <person name="Hundley H."/>
            <person name="Na H."/>
            <person name="Barry K."/>
            <person name="Grigoriev I.V."/>
            <person name="Stajich J.E."/>
            <person name="Kennedy P.G."/>
        </authorList>
    </citation>
    <scope>NUCLEOTIDE SEQUENCE</scope>
    <source>
        <strain evidence="1">FC203</strain>
    </source>
</reference>
<dbReference type="Proteomes" id="UP001195769">
    <property type="component" value="Unassembled WGS sequence"/>
</dbReference>
<organism evidence="1 2">
    <name type="scientific">Suillus fuscotomentosus</name>
    <dbReference type="NCBI Taxonomy" id="1912939"/>
    <lineage>
        <taxon>Eukaryota</taxon>
        <taxon>Fungi</taxon>
        <taxon>Dikarya</taxon>
        <taxon>Basidiomycota</taxon>
        <taxon>Agaricomycotina</taxon>
        <taxon>Agaricomycetes</taxon>
        <taxon>Agaricomycetidae</taxon>
        <taxon>Boletales</taxon>
        <taxon>Suillineae</taxon>
        <taxon>Suillaceae</taxon>
        <taxon>Suillus</taxon>
    </lineage>
</organism>
<protein>
    <submittedName>
        <fullName evidence="1">Uncharacterized protein</fullName>
    </submittedName>
</protein>
<dbReference type="AlphaFoldDB" id="A0AAD4E519"/>
<keyword evidence="2" id="KW-1185">Reference proteome</keyword>
<evidence type="ECO:0000313" key="1">
    <source>
        <dbReference type="EMBL" id="KAG1899873.1"/>
    </source>
</evidence>
<name>A0AAD4E519_9AGAM</name>
<dbReference type="RefSeq" id="XP_041225449.1">
    <property type="nucleotide sequence ID" value="XM_041375159.1"/>
</dbReference>
<evidence type="ECO:0000313" key="2">
    <source>
        <dbReference type="Proteomes" id="UP001195769"/>
    </source>
</evidence>
<feature type="non-terminal residue" evidence="1">
    <location>
        <position position="1"/>
    </location>
</feature>
<dbReference type="GeneID" id="64669457"/>
<accession>A0AAD4E519</accession>
<dbReference type="EMBL" id="JABBWK010000030">
    <property type="protein sequence ID" value="KAG1899873.1"/>
    <property type="molecule type" value="Genomic_DNA"/>
</dbReference>
<comment type="caution">
    <text evidence="1">The sequence shown here is derived from an EMBL/GenBank/DDBJ whole genome shotgun (WGS) entry which is preliminary data.</text>
</comment>
<gene>
    <name evidence="1" type="ORF">F5891DRAFT_953158</name>
</gene>